<evidence type="ECO:0000259" key="1">
    <source>
        <dbReference type="SMART" id="SM01126"/>
    </source>
</evidence>
<name>A0A3S4UTN7_9GAMM</name>
<dbReference type="PANTHER" id="PTHR47163:SF2">
    <property type="entry name" value="SI:DKEY-17M8.2"/>
    <property type="match status" value="1"/>
</dbReference>
<dbReference type="AlphaFoldDB" id="A0A3S4UTN7"/>
<dbReference type="SMART" id="SM01126">
    <property type="entry name" value="DDE_Tnp_IS1595"/>
    <property type="match status" value="1"/>
</dbReference>
<dbReference type="InterPro" id="IPR053164">
    <property type="entry name" value="IS1016-like_transposase"/>
</dbReference>
<gene>
    <name evidence="2" type="ORF">NCTC10297_00693</name>
</gene>
<protein>
    <submittedName>
        <fullName evidence="2">Transposase and inactivated derivatives</fullName>
    </submittedName>
</protein>
<sequence>MARFIPNTKSVTLLPIIREKVKPDSIVYTDFYKSYDVLDVSEFNHFRINHSTHFAEKQNHINGIENFWNQAKRHLRKFNGVPKEHFELYLKECEWRFNNNDLKSQISILKQLVKGSLGWLSRMVPKFISQEGLDISPLFLESWGYNDDLKRWVPNGCANLG</sequence>
<dbReference type="PANTHER" id="PTHR47163">
    <property type="entry name" value="DDE_TNP_IS1595 DOMAIN-CONTAINING PROTEIN"/>
    <property type="match status" value="1"/>
</dbReference>
<proteinExistence type="predicted"/>
<dbReference type="KEGG" id="mcun:NCTC10297_00693"/>
<dbReference type="Pfam" id="PF12762">
    <property type="entry name" value="DDE_Tnp_IS1595"/>
    <property type="match status" value="1"/>
</dbReference>
<evidence type="ECO:0000313" key="3">
    <source>
        <dbReference type="Proteomes" id="UP000274100"/>
    </source>
</evidence>
<organism evidence="2 3">
    <name type="scientific">Moraxella cuniculi</name>
    <dbReference type="NCBI Taxonomy" id="34061"/>
    <lineage>
        <taxon>Bacteria</taxon>
        <taxon>Pseudomonadati</taxon>
        <taxon>Pseudomonadota</taxon>
        <taxon>Gammaproteobacteria</taxon>
        <taxon>Moraxellales</taxon>
        <taxon>Moraxellaceae</taxon>
        <taxon>Moraxella</taxon>
    </lineage>
</organism>
<accession>A0A3S4UTN7</accession>
<dbReference type="NCBIfam" id="NF033547">
    <property type="entry name" value="transpos_IS1595"/>
    <property type="match status" value="1"/>
</dbReference>
<dbReference type="InterPro" id="IPR024445">
    <property type="entry name" value="Tnp_ISXO2-like"/>
</dbReference>
<dbReference type="EMBL" id="LR134343">
    <property type="protein sequence ID" value="VEG12759.1"/>
    <property type="molecule type" value="Genomic_DNA"/>
</dbReference>
<reference evidence="2 3" key="1">
    <citation type="submission" date="2018-12" db="EMBL/GenBank/DDBJ databases">
        <authorList>
            <consortium name="Pathogen Informatics"/>
        </authorList>
    </citation>
    <scope>NUCLEOTIDE SEQUENCE [LARGE SCALE GENOMIC DNA]</scope>
    <source>
        <strain evidence="2 3">NCTC10297</strain>
    </source>
</reference>
<feature type="domain" description="ISXO2-like transposase" evidence="1">
    <location>
        <begin position="1"/>
        <end position="98"/>
    </location>
</feature>
<evidence type="ECO:0000313" key="2">
    <source>
        <dbReference type="EMBL" id="VEG12759.1"/>
    </source>
</evidence>
<dbReference type="Proteomes" id="UP000274100">
    <property type="component" value="Chromosome"/>
</dbReference>